<dbReference type="EMBL" id="JOJP01000001">
    <property type="protein sequence ID" value="KEI71922.1"/>
    <property type="molecule type" value="Genomic_DNA"/>
</dbReference>
<accession>A0A081KCP6</accession>
<dbReference type="AlphaFoldDB" id="A0A081KCP6"/>
<evidence type="ECO:0000313" key="3">
    <source>
        <dbReference type="Proteomes" id="UP000027997"/>
    </source>
</evidence>
<gene>
    <name evidence="2" type="ORF">GV64_15325</name>
</gene>
<comment type="caution">
    <text evidence="2">The sequence shown here is derived from an EMBL/GenBank/DDBJ whole genome shotgun (WGS) entry which is preliminary data.</text>
</comment>
<dbReference type="Proteomes" id="UP000027997">
    <property type="component" value="Unassembled WGS sequence"/>
</dbReference>
<name>A0A081KCP6_9GAMM</name>
<sequence>MYILKECDDVMIDRCVATNIISTVQTDSGGGEKELLPRVNPADKINRNGCNQGDFKTSGSEKKSLSEFDVSPLGEVVQEIRELPIIEEFRVNKSRLSDVFLLETLHRQKKDCAADHEADPSRVVSESAFDNPKVMRERVLNDEQITVGRYKGGIITWVDVMDMGGTLNFQSFRCRGYSRDYKDELYHEVHGSIREIYNYPASCEQIEDLKKFFEKKHTLIRVNIYTKEGSKYNRSPRIPAAYAAEGEHKITHVVLIHGSPKKYIDSTEVGADAKREQQKALMNRVIRCCGFLGAGLIDGKTFYPSLSEQEFLKIGKKDKGLYFLCRESWCDFVTKKNDDYQRHKKEHINTD</sequence>
<keyword evidence="3" id="KW-1185">Reference proteome</keyword>
<organism evidence="2 3">
    <name type="scientific">Endozoicomonas elysicola</name>
    <dbReference type="NCBI Taxonomy" id="305900"/>
    <lineage>
        <taxon>Bacteria</taxon>
        <taxon>Pseudomonadati</taxon>
        <taxon>Pseudomonadota</taxon>
        <taxon>Gammaproteobacteria</taxon>
        <taxon>Oceanospirillales</taxon>
        <taxon>Endozoicomonadaceae</taxon>
        <taxon>Endozoicomonas</taxon>
    </lineage>
</organism>
<reference evidence="2 3" key="1">
    <citation type="submission" date="2014-06" db="EMBL/GenBank/DDBJ databases">
        <title>Whole Genome Sequences of Three Symbiotic Endozoicomonas Bacteria.</title>
        <authorList>
            <person name="Neave M.J."/>
            <person name="Apprill A."/>
            <person name="Voolstra C.R."/>
        </authorList>
    </citation>
    <scope>NUCLEOTIDE SEQUENCE [LARGE SCALE GENOMIC DNA]</scope>
    <source>
        <strain evidence="2 3">DSM 22380</strain>
    </source>
</reference>
<feature type="compositionally biased region" description="Polar residues" evidence="1">
    <location>
        <begin position="48"/>
        <end position="58"/>
    </location>
</feature>
<proteinExistence type="predicted"/>
<feature type="region of interest" description="Disordered" evidence="1">
    <location>
        <begin position="41"/>
        <end position="60"/>
    </location>
</feature>
<evidence type="ECO:0000313" key="2">
    <source>
        <dbReference type="EMBL" id="KEI71922.1"/>
    </source>
</evidence>
<dbReference type="RefSeq" id="WP_020583662.1">
    <property type="nucleotide sequence ID" value="NZ_JOJP01000001.1"/>
</dbReference>
<protein>
    <submittedName>
        <fullName evidence="2">Uncharacterized protein</fullName>
    </submittedName>
</protein>
<evidence type="ECO:0000256" key="1">
    <source>
        <dbReference type="SAM" id="MobiDB-lite"/>
    </source>
</evidence>